<name>A0A8J2T0Q4_9STRA</name>
<dbReference type="OrthoDB" id="223830at2759"/>
<evidence type="ECO:0000313" key="2">
    <source>
        <dbReference type="EMBL" id="CAH0379951.1"/>
    </source>
</evidence>
<protein>
    <submittedName>
        <fullName evidence="2">Uncharacterized protein</fullName>
    </submittedName>
</protein>
<dbReference type="Proteomes" id="UP000789595">
    <property type="component" value="Unassembled WGS sequence"/>
</dbReference>
<keyword evidence="3" id="KW-1185">Reference proteome</keyword>
<dbReference type="AlphaFoldDB" id="A0A8J2T0Q4"/>
<dbReference type="EMBL" id="CAKKNE010000006">
    <property type="protein sequence ID" value="CAH0379951.1"/>
    <property type="molecule type" value="Genomic_DNA"/>
</dbReference>
<accession>A0A8J2T0Q4</accession>
<reference evidence="2" key="1">
    <citation type="submission" date="2021-11" db="EMBL/GenBank/DDBJ databases">
        <authorList>
            <consortium name="Genoscope - CEA"/>
            <person name="William W."/>
        </authorList>
    </citation>
    <scope>NUCLEOTIDE SEQUENCE</scope>
</reference>
<comment type="caution">
    <text evidence="2">The sequence shown here is derived from an EMBL/GenBank/DDBJ whole genome shotgun (WGS) entry which is preliminary data.</text>
</comment>
<feature type="region of interest" description="Disordered" evidence="1">
    <location>
        <begin position="436"/>
        <end position="474"/>
    </location>
</feature>
<sequence>MRLLLVASIVAAQRPAIQRAGAAATRRRRWYNCRDPSGQAYGAAWLAHRATVLKHDVPIRDNTNMESGGWMPAKVATPLQSVDLLDCAVEHLSWLERRIGLRDARGIAKKTWDGELLSMLGKRAKRLERRASSHRVKGPRRLKTVAVLPFFATSPECEDPKAACTTGSSAPAMRRHFLNTTYWSIVDALTPHVVLSTCSHTDAQFARQHSGLKWFDVLESECFIPRRITGVPFFKPALLGAKTVHAIRDKLQNDPRWSFDYVYYSEADQVLHTRNARFMLSVVDETTYVSPHRMQPIAHPSDMPSLATAEGRDWLPRWSQQDLDRMDRIGSVIDVDRAKNWRCCVGRSECTGDGLQGDRSTWTPWKVPKPALGLVRYDNSFVMVAAHQGSYGKLEFRGCTLEESDQACPFDDRVVAKPPPKKHAGRAGHVAKPVKRGFRPDLNKGEPWPERRPRKIKGMRCGPAGTCRPDGGEVEGMTRAARQVLDQDRYLAGLVGKQN</sequence>
<organism evidence="2 3">
    <name type="scientific">Pelagomonas calceolata</name>
    <dbReference type="NCBI Taxonomy" id="35677"/>
    <lineage>
        <taxon>Eukaryota</taxon>
        <taxon>Sar</taxon>
        <taxon>Stramenopiles</taxon>
        <taxon>Ochrophyta</taxon>
        <taxon>Pelagophyceae</taxon>
        <taxon>Pelagomonadales</taxon>
        <taxon>Pelagomonadaceae</taxon>
        <taxon>Pelagomonas</taxon>
    </lineage>
</organism>
<gene>
    <name evidence="2" type="ORF">PECAL_6P15880</name>
</gene>
<feature type="compositionally biased region" description="Basic and acidic residues" evidence="1">
    <location>
        <begin position="438"/>
        <end position="451"/>
    </location>
</feature>
<proteinExistence type="predicted"/>
<evidence type="ECO:0000313" key="3">
    <source>
        <dbReference type="Proteomes" id="UP000789595"/>
    </source>
</evidence>
<evidence type="ECO:0000256" key="1">
    <source>
        <dbReference type="SAM" id="MobiDB-lite"/>
    </source>
</evidence>